<reference evidence="2" key="1">
    <citation type="submission" date="2020-11" db="EMBL/GenBank/DDBJ databases">
        <authorList>
            <person name="Tran Van P."/>
        </authorList>
    </citation>
    <scope>NUCLEOTIDE SEQUENCE</scope>
</reference>
<proteinExistence type="predicted"/>
<name>A0A7R9G4A0_TIMSH</name>
<protein>
    <submittedName>
        <fullName evidence="2">Uncharacterized protein</fullName>
    </submittedName>
</protein>
<feature type="region of interest" description="Disordered" evidence="1">
    <location>
        <begin position="226"/>
        <end position="249"/>
    </location>
</feature>
<evidence type="ECO:0000313" key="2">
    <source>
        <dbReference type="EMBL" id="CAD7265102.1"/>
    </source>
</evidence>
<dbReference type="AlphaFoldDB" id="A0A7R9G4A0"/>
<sequence>MRVHLTEIRTSISPSSAVGLNTTSALANYATEADQIALILGASHLNTIVVRVSKIEFGGILTTSVWRWKTHSDIATALKVYGEPSRLLMVTFCAINTANFTHRAPRLTTERDSNLDLPVLGSLTQHETKRSSTVCYRRACRTRVNMRAAIEERMPLLWLVEEFKAACDRFVTHSTCPEVSSNGKPTPADHFIVSEKPPPVQPTEIRTSISPSSAVELNTTSALANYGTEAGHDIQDFSQPSPVEENNPA</sequence>
<dbReference type="EMBL" id="OC005116">
    <property type="protein sequence ID" value="CAD7265102.1"/>
    <property type="molecule type" value="Genomic_DNA"/>
</dbReference>
<evidence type="ECO:0000256" key="1">
    <source>
        <dbReference type="SAM" id="MobiDB-lite"/>
    </source>
</evidence>
<organism evidence="2">
    <name type="scientific">Timema shepardi</name>
    <name type="common">Walking stick</name>
    <dbReference type="NCBI Taxonomy" id="629360"/>
    <lineage>
        <taxon>Eukaryota</taxon>
        <taxon>Metazoa</taxon>
        <taxon>Ecdysozoa</taxon>
        <taxon>Arthropoda</taxon>
        <taxon>Hexapoda</taxon>
        <taxon>Insecta</taxon>
        <taxon>Pterygota</taxon>
        <taxon>Neoptera</taxon>
        <taxon>Polyneoptera</taxon>
        <taxon>Phasmatodea</taxon>
        <taxon>Timematodea</taxon>
        <taxon>Timematoidea</taxon>
        <taxon>Timematidae</taxon>
        <taxon>Timema</taxon>
    </lineage>
</organism>
<accession>A0A7R9G4A0</accession>
<feature type="region of interest" description="Disordered" evidence="1">
    <location>
        <begin position="194"/>
        <end position="214"/>
    </location>
</feature>
<gene>
    <name evidence="2" type="ORF">TSIB3V08_LOCUS9147</name>
</gene>
<feature type="compositionally biased region" description="Polar residues" evidence="1">
    <location>
        <begin position="204"/>
        <end position="214"/>
    </location>
</feature>